<dbReference type="GO" id="GO:0016746">
    <property type="term" value="F:acyltransferase activity"/>
    <property type="evidence" value="ECO:0007669"/>
    <property type="project" value="UniProtKB-KW"/>
</dbReference>
<dbReference type="PANTHER" id="PTHR10434:SF11">
    <property type="entry name" value="1-ACYL-SN-GLYCEROL-3-PHOSPHATE ACYLTRANSFERASE"/>
    <property type="match status" value="1"/>
</dbReference>
<proteinExistence type="predicted"/>
<evidence type="ECO:0000256" key="3">
    <source>
        <dbReference type="ARBA" id="ARBA00023315"/>
    </source>
</evidence>
<evidence type="ECO:0000256" key="1">
    <source>
        <dbReference type="ARBA" id="ARBA00005189"/>
    </source>
</evidence>
<dbReference type="SMART" id="SM00563">
    <property type="entry name" value="PlsC"/>
    <property type="match status" value="1"/>
</dbReference>
<reference evidence="6 7" key="1">
    <citation type="submission" date="2024-12" db="EMBL/GenBank/DDBJ databases">
        <authorList>
            <person name="Lee Y."/>
        </authorList>
    </citation>
    <scope>NUCLEOTIDE SEQUENCE [LARGE SCALE GENOMIC DNA]</scope>
    <source>
        <strain evidence="6 7">03SUJ4</strain>
    </source>
</reference>
<organism evidence="6 7">
    <name type="scientific">Terriglobus aquaticus</name>
    <dbReference type="NCBI Taxonomy" id="940139"/>
    <lineage>
        <taxon>Bacteria</taxon>
        <taxon>Pseudomonadati</taxon>
        <taxon>Acidobacteriota</taxon>
        <taxon>Terriglobia</taxon>
        <taxon>Terriglobales</taxon>
        <taxon>Acidobacteriaceae</taxon>
        <taxon>Terriglobus</taxon>
    </lineage>
</organism>
<dbReference type="Proteomes" id="UP001634747">
    <property type="component" value="Unassembled WGS sequence"/>
</dbReference>
<dbReference type="Pfam" id="PF01553">
    <property type="entry name" value="Acyltransferase"/>
    <property type="match status" value="1"/>
</dbReference>
<comment type="caution">
    <text evidence="6">The sequence shown here is derived from an EMBL/GenBank/DDBJ whole genome shotgun (WGS) entry which is preliminary data.</text>
</comment>
<keyword evidence="4" id="KW-0812">Transmembrane</keyword>
<keyword evidence="7" id="KW-1185">Reference proteome</keyword>
<name>A0ABW9KP98_9BACT</name>
<dbReference type="InterPro" id="IPR002123">
    <property type="entry name" value="Plipid/glycerol_acylTrfase"/>
</dbReference>
<keyword evidence="3 6" id="KW-0012">Acyltransferase</keyword>
<accession>A0ABW9KP98</accession>
<sequence>MSQLAVENGERTQRDLPRMTRREPSAFWKWVTYLVLIPLMAVWTLACGSLSLFCSLWDKSGRQQHSVAQAWAKGMLLLSGSRLTVVHPERLQRSGAAVYACNHLSYMDTPALFGTLPFQFRILANHYLFKYPAVGWHLTRSGQVPIDQSSLRSQIAGLTRGVKTLKDGMPILLFPDGSRSSDGHVRQFLSGAAFMAIKAQVPLVPLALIGTFELLPMHTYSLSPRPLLLVVGEAIDTVGMTTKNADELTQQLLKTISDMYYAYSPLDRPEQAPTNEAKIFA</sequence>
<protein>
    <submittedName>
        <fullName evidence="6">Lysophospholipid acyltransferase family protein</fullName>
    </submittedName>
</protein>
<evidence type="ECO:0000259" key="5">
    <source>
        <dbReference type="SMART" id="SM00563"/>
    </source>
</evidence>
<keyword evidence="2" id="KW-0808">Transferase</keyword>
<evidence type="ECO:0000313" key="6">
    <source>
        <dbReference type="EMBL" id="MFN2977353.1"/>
    </source>
</evidence>
<dbReference type="SUPFAM" id="SSF69593">
    <property type="entry name" value="Glycerol-3-phosphate (1)-acyltransferase"/>
    <property type="match status" value="1"/>
</dbReference>
<feature type="domain" description="Phospholipid/glycerol acyltransferase" evidence="5">
    <location>
        <begin position="97"/>
        <end position="211"/>
    </location>
</feature>
<keyword evidence="4" id="KW-0472">Membrane</keyword>
<dbReference type="PANTHER" id="PTHR10434">
    <property type="entry name" value="1-ACYL-SN-GLYCEROL-3-PHOSPHATE ACYLTRANSFERASE"/>
    <property type="match status" value="1"/>
</dbReference>
<evidence type="ECO:0000313" key="7">
    <source>
        <dbReference type="Proteomes" id="UP001634747"/>
    </source>
</evidence>
<keyword evidence="4" id="KW-1133">Transmembrane helix</keyword>
<feature type="transmembrane region" description="Helical" evidence="4">
    <location>
        <begin position="30"/>
        <end position="57"/>
    </location>
</feature>
<gene>
    <name evidence="6" type="ORF">ACK2TP_16400</name>
</gene>
<dbReference type="CDD" id="cd07989">
    <property type="entry name" value="LPLAT_AGPAT-like"/>
    <property type="match status" value="1"/>
</dbReference>
<dbReference type="EMBL" id="JBJYXY010000001">
    <property type="protein sequence ID" value="MFN2977353.1"/>
    <property type="molecule type" value="Genomic_DNA"/>
</dbReference>
<evidence type="ECO:0000256" key="2">
    <source>
        <dbReference type="ARBA" id="ARBA00022679"/>
    </source>
</evidence>
<dbReference type="RefSeq" id="WP_263414480.1">
    <property type="nucleotide sequence ID" value="NZ_BAABBH010000001.1"/>
</dbReference>
<evidence type="ECO:0000256" key="4">
    <source>
        <dbReference type="SAM" id="Phobius"/>
    </source>
</evidence>
<comment type="pathway">
    <text evidence="1">Lipid metabolism.</text>
</comment>